<name>A0A380KW54_9STRE</name>
<dbReference type="RefSeq" id="WP_018372549.1">
    <property type="nucleotide sequence ID" value="NZ_UHFR01000005.1"/>
</dbReference>
<reference evidence="1" key="1">
    <citation type="submission" date="2018-06" db="EMBL/GenBank/DDBJ databases">
        <authorList>
            <consortium name="Pathogen Informatics"/>
            <person name="Doyle S."/>
        </authorList>
    </citation>
    <scope>NUCLEOTIDE SEQUENCE [LARGE SCALE GENOMIC DNA]</scope>
    <source>
        <strain evidence="1">NCTC13765</strain>
    </source>
</reference>
<gene>
    <name evidence="1" type="ORF">NCTC13765_00421</name>
</gene>
<organism evidence="1 2">
    <name type="scientific">Streptococcus massiliensis</name>
    <dbReference type="NCBI Taxonomy" id="313439"/>
    <lineage>
        <taxon>Bacteria</taxon>
        <taxon>Bacillati</taxon>
        <taxon>Bacillota</taxon>
        <taxon>Bacilli</taxon>
        <taxon>Lactobacillales</taxon>
        <taxon>Streptococcaceae</taxon>
        <taxon>Streptococcus</taxon>
    </lineage>
</organism>
<accession>A0A380KW54</accession>
<dbReference type="Proteomes" id="UP000254634">
    <property type="component" value="Unassembled WGS sequence"/>
</dbReference>
<sequence length="40" mass="4851">MKVLIYGAGTIELTYAWHLFNLLFKNIYKKELLLKEKFFL</sequence>
<protein>
    <submittedName>
        <fullName evidence="1">Uncharacterized protein</fullName>
    </submittedName>
</protein>
<evidence type="ECO:0000313" key="2">
    <source>
        <dbReference type="Proteomes" id="UP000254634"/>
    </source>
</evidence>
<dbReference type="EMBL" id="UHFR01000005">
    <property type="protein sequence ID" value="SUN75978.1"/>
    <property type="molecule type" value="Genomic_DNA"/>
</dbReference>
<proteinExistence type="predicted"/>
<dbReference type="AlphaFoldDB" id="A0A380KW54"/>
<keyword evidence="2" id="KW-1185">Reference proteome</keyword>
<evidence type="ECO:0000313" key="1">
    <source>
        <dbReference type="EMBL" id="SUN75978.1"/>
    </source>
</evidence>